<proteinExistence type="predicted"/>
<feature type="domain" description="UspA" evidence="2">
    <location>
        <begin position="4"/>
        <end position="138"/>
    </location>
</feature>
<dbReference type="InterPro" id="IPR006016">
    <property type="entry name" value="UspA"/>
</dbReference>
<evidence type="ECO:0000256" key="1">
    <source>
        <dbReference type="SAM" id="MobiDB-lite"/>
    </source>
</evidence>
<reference evidence="3 4" key="1">
    <citation type="submission" date="2020-01" db="EMBL/GenBank/DDBJ databases">
        <title>Insect and environment-associated Actinomycetes.</title>
        <authorList>
            <person name="Currrie C."/>
            <person name="Chevrette M."/>
            <person name="Carlson C."/>
            <person name="Stubbendieck R."/>
            <person name="Wendt-Pienkowski E."/>
        </authorList>
    </citation>
    <scope>NUCLEOTIDE SEQUENCE [LARGE SCALE GENOMIC DNA]</scope>
    <source>
        <strain evidence="3 4">SID8189</strain>
    </source>
</reference>
<feature type="compositionally biased region" description="Basic and acidic residues" evidence="1">
    <location>
        <begin position="54"/>
        <end position="65"/>
    </location>
</feature>
<organism evidence="3 4">
    <name type="scientific">Actinospica acidiphila</name>
    <dbReference type="NCBI Taxonomy" id="304899"/>
    <lineage>
        <taxon>Bacteria</taxon>
        <taxon>Bacillati</taxon>
        <taxon>Actinomycetota</taxon>
        <taxon>Actinomycetes</taxon>
        <taxon>Catenulisporales</taxon>
        <taxon>Actinospicaceae</taxon>
        <taxon>Actinospica</taxon>
    </lineage>
</organism>
<comment type="caution">
    <text evidence="3">The sequence shown here is derived from an EMBL/GenBank/DDBJ whole genome shotgun (WGS) entry which is preliminary data.</text>
</comment>
<sequence>MDGPVVMALDSSREVSAVVDCAARQADRRGVALRFTQAIAWPTGGTPAGVPPWDPDRPAPRERDGLPPAALRRAHVVAPKVDITHEVLWGDSAAVLEAAARDASLVVLGRHRQGAGDPRRDRVVRRLMRRSVCPVLVVDATAGSTAPVLVAVGASASAGEAVETMECAFAEASARGVSLLVLRRGFPWSSRARGASVAAELPGLRRRFPDVTVCCLSAQGWRRRLWGTTAQLVVLPGHGSAQKGPVGPVGYPVNGAG</sequence>
<evidence type="ECO:0000259" key="2">
    <source>
        <dbReference type="Pfam" id="PF00582"/>
    </source>
</evidence>
<dbReference type="SUPFAM" id="SSF52402">
    <property type="entry name" value="Adenine nucleotide alpha hydrolases-like"/>
    <property type="match status" value="1"/>
</dbReference>
<feature type="region of interest" description="Disordered" evidence="1">
    <location>
        <begin position="44"/>
        <end position="66"/>
    </location>
</feature>
<dbReference type="Gene3D" id="3.40.50.12370">
    <property type="match status" value="1"/>
</dbReference>
<name>A0A9X5CEZ1_9ACTN</name>
<evidence type="ECO:0000313" key="3">
    <source>
        <dbReference type="EMBL" id="NEC47484.1"/>
    </source>
</evidence>
<protein>
    <submittedName>
        <fullName evidence="3">Universal stress protein</fullName>
    </submittedName>
</protein>
<gene>
    <name evidence="3" type="ORF">G3I18_02620</name>
</gene>
<dbReference type="Pfam" id="PF00582">
    <property type="entry name" value="Usp"/>
    <property type="match status" value="1"/>
</dbReference>
<dbReference type="AlphaFoldDB" id="A0A9X5CEZ1"/>
<keyword evidence="4" id="KW-1185">Reference proteome</keyword>
<dbReference type="Proteomes" id="UP000471745">
    <property type="component" value="Unassembled WGS sequence"/>
</dbReference>
<evidence type="ECO:0000313" key="4">
    <source>
        <dbReference type="Proteomes" id="UP000471745"/>
    </source>
</evidence>
<dbReference type="EMBL" id="JAAGNA010000097">
    <property type="protein sequence ID" value="NEC47484.1"/>
    <property type="molecule type" value="Genomic_DNA"/>
</dbReference>
<accession>A0A9X5CEZ1</accession>